<evidence type="ECO:0000256" key="8">
    <source>
        <dbReference type="RuleBase" id="RU000461"/>
    </source>
</evidence>
<dbReference type="GO" id="GO:0004497">
    <property type="term" value="F:monooxygenase activity"/>
    <property type="evidence" value="ECO:0007669"/>
    <property type="project" value="UniProtKB-KW"/>
</dbReference>
<dbReference type="KEGG" id="abas:ACPOL_5538"/>
<dbReference type="InterPro" id="IPR017972">
    <property type="entry name" value="Cyt_P450_CS"/>
</dbReference>
<dbReference type="SUPFAM" id="SSF48264">
    <property type="entry name" value="Cytochrome P450"/>
    <property type="match status" value="1"/>
</dbReference>
<dbReference type="PROSITE" id="PS00086">
    <property type="entry name" value="CYTOCHROME_P450"/>
    <property type="match status" value="1"/>
</dbReference>
<evidence type="ECO:0000256" key="5">
    <source>
        <dbReference type="ARBA" id="ARBA00023004"/>
    </source>
</evidence>
<dbReference type="PANTHER" id="PTHR24291:SF50">
    <property type="entry name" value="BIFUNCTIONAL ALBAFLAVENONE MONOOXYGENASE_TERPENE SYNTHASE"/>
    <property type="match status" value="1"/>
</dbReference>
<dbReference type="Gene3D" id="1.10.630.10">
    <property type="entry name" value="Cytochrome P450"/>
    <property type="match status" value="1"/>
</dbReference>
<sequence>MRLGLRQSSVQFCGGVTVRCPFDGTSESIVMDEALPRVVPPAKTPGLFALLRLSARNPIEVWPREVYEEDLFHLPGPAGGLIFLSAPELVQEALVSSVNAFGRSKEFLDTIRPLVGNSIVASDGPRWRFQRSFCAPLFRPEQIDKFSQGMLDASVEAAERLIASSEHKPISLLAEMMHLSLTSIAKTMLSDQAMLNSERVIGAISNYLKEVPKAALYSTLGLPKWILRPGKKSQLRARDFLHIEMKRIIDERKARGLETGRCPDDLLDLLLSAEKQAECGAFGEKDVLHNLLTFVAAGYETTGVAMAWTIYLVSLHPETENLILAELDEVTRGEPIKPCHLNRLVYLRQVVSESLRLYPPIAAMARRVVEPVTIGGNRLDKNTTVMISPYVIHRHRKLWDYPDHFNPDNFSPSRAAGRHRYAYLPFGAGQRICIGMSFAMTEMLIAVGTLVRTLRFSSTAIRPPNLQLRIALHPSDGLPMRATRRGQVNHDLKAD</sequence>
<gene>
    <name evidence="9" type="ORF">ACPOL_5538</name>
</gene>
<dbReference type="PRINTS" id="PR00465">
    <property type="entry name" value="EP450IV"/>
</dbReference>
<keyword evidence="10" id="KW-1185">Reference proteome</keyword>
<evidence type="ECO:0000256" key="6">
    <source>
        <dbReference type="ARBA" id="ARBA00023033"/>
    </source>
</evidence>
<evidence type="ECO:0000256" key="7">
    <source>
        <dbReference type="PIRSR" id="PIRSR602403-1"/>
    </source>
</evidence>
<dbReference type="PRINTS" id="PR00385">
    <property type="entry name" value="P450"/>
</dbReference>
<keyword evidence="3 7" id="KW-0479">Metal-binding</keyword>
<dbReference type="InterPro" id="IPR036396">
    <property type="entry name" value="Cyt_P450_sf"/>
</dbReference>
<evidence type="ECO:0000256" key="1">
    <source>
        <dbReference type="ARBA" id="ARBA00010617"/>
    </source>
</evidence>
<evidence type="ECO:0000256" key="4">
    <source>
        <dbReference type="ARBA" id="ARBA00023002"/>
    </source>
</evidence>
<dbReference type="GO" id="GO:0020037">
    <property type="term" value="F:heme binding"/>
    <property type="evidence" value="ECO:0007669"/>
    <property type="project" value="InterPro"/>
</dbReference>
<accession>A0A2Z5G894</accession>
<evidence type="ECO:0000256" key="3">
    <source>
        <dbReference type="ARBA" id="ARBA00022723"/>
    </source>
</evidence>
<dbReference type="InterPro" id="IPR001128">
    <property type="entry name" value="Cyt_P450"/>
</dbReference>
<dbReference type="AlphaFoldDB" id="A0A2Z5G894"/>
<keyword evidence="2 7" id="KW-0349">Heme</keyword>
<keyword evidence="5 7" id="KW-0408">Iron</keyword>
<comment type="cofactor">
    <cofactor evidence="7">
        <name>heme</name>
        <dbReference type="ChEBI" id="CHEBI:30413"/>
    </cofactor>
</comment>
<feature type="binding site" description="axial binding residue" evidence="7">
    <location>
        <position position="433"/>
    </location>
    <ligand>
        <name>heme</name>
        <dbReference type="ChEBI" id="CHEBI:30413"/>
    </ligand>
    <ligandPart>
        <name>Fe</name>
        <dbReference type="ChEBI" id="CHEBI:18248"/>
    </ligandPart>
</feature>
<dbReference type="GO" id="GO:0005506">
    <property type="term" value="F:iron ion binding"/>
    <property type="evidence" value="ECO:0007669"/>
    <property type="project" value="InterPro"/>
</dbReference>
<dbReference type="Pfam" id="PF00067">
    <property type="entry name" value="p450"/>
    <property type="match status" value="1"/>
</dbReference>
<evidence type="ECO:0000256" key="2">
    <source>
        <dbReference type="ARBA" id="ARBA00022617"/>
    </source>
</evidence>
<dbReference type="InterPro" id="IPR050196">
    <property type="entry name" value="Cytochrome_P450_Monoox"/>
</dbReference>
<dbReference type="GO" id="GO:0016705">
    <property type="term" value="F:oxidoreductase activity, acting on paired donors, with incorporation or reduction of molecular oxygen"/>
    <property type="evidence" value="ECO:0007669"/>
    <property type="project" value="InterPro"/>
</dbReference>
<keyword evidence="6 8" id="KW-0503">Monooxygenase</keyword>
<organism evidence="9 10">
    <name type="scientific">Acidisarcina polymorpha</name>
    <dbReference type="NCBI Taxonomy" id="2211140"/>
    <lineage>
        <taxon>Bacteria</taxon>
        <taxon>Pseudomonadati</taxon>
        <taxon>Acidobacteriota</taxon>
        <taxon>Terriglobia</taxon>
        <taxon>Terriglobales</taxon>
        <taxon>Acidobacteriaceae</taxon>
        <taxon>Acidisarcina</taxon>
    </lineage>
</organism>
<protein>
    <submittedName>
        <fullName evidence="9">Cytochrome P450</fullName>
    </submittedName>
</protein>
<proteinExistence type="inferred from homology"/>
<reference evidence="9 10" key="1">
    <citation type="journal article" date="2018" name="Front. Microbiol.">
        <title>Hydrolytic Capabilities as a Key to Environmental Success: Chitinolytic and Cellulolytic Acidobacteria From Acidic Sub-arctic Soils and Boreal Peatlands.</title>
        <authorList>
            <person name="Belova S.E."/>
            <person name="Ravin N.V."/>
            <person name="Pankratov T.A."/>
            <person name="Rakitin A.L."/>
            <person name="Ivanova A.A."/>
            <person name="Beletsky A.V."/>
            <person name="Mardanov A.V."/>
            <person name="Sinninghe Damste J.S."/>
            <person name="Dedysh S.N."/>
        </authorList>
    </citation>
    <scope>NUCLEOTIDE SEQUENCE [LARGE SCALE GENOMIC DNA]</scope>
    <source>
        <strain evidence="9 10">SBC82</strain>
    </source>
</reference>
<comment type="similarity">
    <text evidence="1 8">Belongs to the cytochrome P450 family.</text>
</comment>
<evidence type="ECO:0000313" key="9">
    <source>
        <dbReference type="EMBL" id="AXC14786.1"/>
    </source>
</evidence>
<dbReference type="Proteomes" id="UP000253606">
    <property type="component" value="Chromosome"/>
</dbReference>
<dbReference type="InterPro" id="IPR002403">
    <property type="entry name" value="Cyt_P450_E_grp-IV"/>
</dbReference>
<keyword evidence="4 8" id="KW-0560">Oxidoreductase</keyword>
<dbReference type="PANTHER" id="PTHR24291">
    <property type="entry name" value="CYTOCHROME P450 FAMILY 4"/>
    <property type="match status" value="1"/>
</dbReference>
<evidence type="ECO:0000313" key="10">
    <source>
        <dbReference type="Proteomes" id="UP000253606"/>
    </source>
</evidence>
<dbReference type="EMBL" id="CP030840">
    <property type="protein sequence ID" value="AXC14786.1"/>
    <property type="molecule type" value="Genomic_DNA"/>
</dbReference>
<name>A0A2Z5G894_9BACT</name>